<evidence type="ECO:0000313" key="1">
    <source>
        <dbReference type="EMBL" id="KAH7861497.1"/>
    </source>
</evidence>
<name>A0ACB7Z7Y1_9ERIC</name>
<dbReference type="EMBL" id="CM037154">
    <property type="protein sequence ID" value="KAH7861497.1"/>
    <property type="molecule type" value="Genomic_DNA"/>
</dbReference>
<keyword evidence="2" id="KW-1185">Reference proteome</keyword>
<sequence length="206" mass="23120">MQSQPPVTAPLPIGSSAENITTEEEDHLIRSTKKVKNDHDFSVDMTQDPPGTEISLPVQDTFMSNGSETHQEPQTPEGENQIAPTPKALSFKQALISSREKEIPFSDDVELLDLGEEIPVEDEVEKEEEEQDGIPVIHLPKSLLDYAREPWKNALIVKPIGYPIGYKSLCSKVRAIWDLQGDFSALDIAKRFAVRRLRLHHKSKSI</sequence>
<dbReference type="Proteomes" id="UP000828048">
    <property type="component" value="Chromosome 4"/>
</dbReference>
<comment type="caution">
    <text evidence="1">The sequence shown here is derived from an EMBL/GenBank/DDBJ whole genome shotgun (WGS) entry which is preliminary data.</text>
</comment>
<accession>A0ACB7Z7Y1</accession>
<reference evidence="1 2" key="1">
    <citation type="journal article" date="2021" name="Hortic Res">
        <title>High-quality reference genome and annotation aids understanding of berry development for evergreen blueberry (Vaccinium darrowii).</title>
        <authorList>
            <person name="Yu J."/>
            <person name="Hulse-Kemp A.M."/>
            <person name="Babiker E."/>
            <person name="Staton M."/>
        </authorList>
    </citation>
    <scope>NUCLEOTIDE SEQUENCE [LARGE SCALE GENOMIC DNA]</scope>
    <source>
        <strain evidence="2">cv. NJ 8807/NJ 8810</strain>
        <tissue evidence="1">Young leaf</tissue>
    </source>
</reference>
<protein>
    <submittedName>
        <fullName evidence="1">Uncharacterized protein</fullName>
    </submittedName>
</protein>
<gene>
    <name evidence="1" type="ORF">Vadar_026942</name>
</gene>
<proteinExistence type="predicted"/>
<evidence type="ECO:0000313" key="2">
    <source>
        <dbReference type="Proteomes" id="UP000828048"/>
    </source>
</evidence>
<organism evidence="1 2">
    <name type="scientific">Vaccinium darrowii</name>
    <dbReference type="NCBI Taxonomy" id="229202"/>
    <lineage>
        <taxon>Eukaryota</taxon>
        <taxon>Viridiplantae</taxon>
        <taxon>Streptophyta</taxon>
        <taxon>Embryophyta</taxon>
        <taxon>Tracheophyta</taxon>
        <taxon>Spermatophyta</taxon>
        <taxon>Magnoliopsida</taxon>
        <taxon>eudicotyledons</taxon>
        <taxon>Gunneridae</taxon>
        <taxon>Pentapetalae</taxon>
        <taxon>asterids</taxon>
        <taxon>Ericales</taxon>
        <taxon>Ericaceae</taxon>
        <taxon>Vaccinioideae</taxon>
        <taxon>Vaccinieae</taxon>
        <taxon>Vaccinium</taxon>
    </lineage>
</organism>